<keyword evidence="5" id="KW-0560">Oxidoreductase</keyword>
<proteinExistence type="predicted"/>
<sequence>MPAPTPFLPGDLLPALSLPDTAGALFDLHHQSIAGLHRVLILGRHPGPQRLEEAERAAADRAGHLLLVAATPPQPAEAPGGPTRLFDPERKLFAGLGLPDGGVAVIAPRGRLHFAQAGETALQAALASLPEVQRPAAPRRSGAPVLLIPRVLEQADIDALLAHWDRGEKLQNRVASRAGATFAPQAEIKRRSDVFLDDRALYATFQQRLERRVLPEMWRAFRFRAARFEAPRIGCYAAETAGAFGAHRDNRTPFTAHRRFAMSLNLNTGDYRGGTLRFPEYGTEEYEPEAGGCAIFGCDLLHEALPVTAGHRFAIFTFFTDAEGAQQEQKLMAEAAARGQRGVQMR</sequence>
<dbReference type="SMART" id="SM00702">
    <property type="entry name" value="P4Hc"/>
    <property type="match status" value="1"/>
</dbReference>
<reference evidence="8 9" key="1">
    <citation type="submission" date="2020-03" db="EMBL/GenBank/DDBJ databases">
        <title>Roseomonas selenitidurans sp. nov. isolated from urban soil.</title>
        <authorList>
            <person name="Liu H."/>
        </authorList>
    </citation>
    <scope>NUCLEOTIDE SEQUENCE [LARGE SCALE GENOMIC DNA]</scope>
    <source>
        <strain evidence="8 9">BU-1</strain>
    </source>
</reference>
<evidence type="ECO:0000313" key="8">
    <source>
        <dbReference type="EMBL" id="NKC29556.1"/>
    </source>
</evidence>
<name>A0ABX1DXE8_9PROT</name>
<dbReference type="InterPro" id="IPR005123">
    <property type="entry name" value="Oxoglu/Fe-dep_dioxygenase_dom"/>
</dbReference>
<protein>
    <submittedName>
        <fullName evidence="8">2OG-Fe(II) oxygenase</fullName>
    </submittedName>
</protein>
<dbReference type="EMBL" id="JAAVNE010000002">
    <property type="protein sequence ID" value="NKC29556.1"/>
    <property type="molecule type" value="Genomic_DNA"/>
</dbReference>
<evidence type="ECO:0000256" key="6">
    <source>
        <dbReference type="ARBA" id="ARBA00023004"/>
    </source>
</evidence>
<keyword evidence="2" id="KW-0479">Metal-binding</keyword>
<dbReference type="SUPFAM" id="SSF51197">
    <property type="entry name" value="Clavaminate synthase-like"/>
    <property type="match status" value="1"/>
</dbReference>
<dbReference type="RefSeq" id="WP_168027189.1">
    <property type="nucleotide sequence ID" value="NZ_JAAVNE010000002.1"/>
</dbReference>
<keyword evidence="3" id="KW-0847">Vitamin C</keyword>
<accession>A0ABX1DXE8</accession>
<gene>
    <name evidence="8" type="ORF">HEQ75_01685</name>
</gene>
<evidence type="ECO:0000256" key="2">
    <source>
        <dbReference type="ARBA" id="ARBA00022723"/>
    </source>
</evidence>
<evidence type="ECO:0000256" key="4">
    <source>
        <dbReference type="ARBA" id="ARBA00022964"/>
    </source>
</evidence>
<keyword evidence="6" id="KW-0408">Iron</keyword>
<organism evidence="8 9">
    <name type="scientific">Falsiroseomonas selenitidurans</name>
    <dbReference type="NCBI Taxonomy" id="2716335"/>
    <lineage>
        <taxon>Bacteria</taxon>
        <taxon>Pseudomonadati</taxon>
        <taxon>Pseudomonadota</taxon>
        <taxon>Alphaproteobacteria</taxon>
        <taxon>Acetobacterales</taxon>
        <taxon>Roseomonadaceae</taxon>
        <taxon>Falsiroseomonas</taxon>
    </lineage>
</organism>
<dbReference type="InterPro" id="IPR006620">
    <property type="entry name" value="Pro_4_hyd_alph"/>
</dbReference>
<dbReference type="Gene3D" id="2.60.120.620">
    <property type="entry name" value="q2cbj1_9rhob like domain"/>
    <property type="match status" value="1"/>
</dbReference>
<evidence type="ECO:0000256" key="5">
    <source>
        <dbReference type="ARBA" id="ARBA00023002"/>
    </source>
</evidence>
<evidence type="ECO:0000256" key="3">
    <source>
        <dbReference type="ARBA" id="ARBA00022896"/>
    </source>
</evidence>
<feature type="domain" description="Fe2OG dioxygenase" evidence="7">
    <location>
        <begin position="227"/>
        <end position="322"/>
    </location>
</feature>
<evidence type="ECO:0000256" key="1">
    <source>
        <dbReference type="ARBA" id="ARBA00001961"/>
    </source>
</evidence>
<comment type="caution">
    <text evidence="8">The sequence shown here is derived from an EMBL/GenBank/DDBJ whole genome shotgun (WGS) entry which is preliminary data.</text>
</comment>
<comment type="cofactor">
    <cofactor evidence="1">
        <name>L-ascorbate</name>
        <dbReference type="ChEBI" id="CHEBI:38290"/>
    </cofactor>
</comment>
<keyword evidence="4" id="KW-0223">Dioxygenase</keyword>
<evidence type="ECO:0000313" key="9">
    <source>
        <dbReference type="Proteomes" id="UP000787635"/>
    </source>
</evidence>
<evidence type="ECO:0000259" key="7">
    <source>
        <dbReference type="PROSITE" id="PS51471"/>
    </source>
</evidence>
<dbReference type="PROSITE" id="PS51471">
    <property type="entry name" value="FE2OG_OXY"/>
    <property type="match status" value="1"/>
</dbReference>
<keyword evidence="9" id="KW-1185">Reference proteome</keyword>
<dbReference type="Proteomes" id="UP000787635">
    <property type="component" value="Unassembled WGS sequence"/>
</dbReference>